<evidence type="ECO:0000256" key="1">
    <source>
        <dbReference type="ARBA" id="ARBA00000085"/>
    </source>
</evidence>
<dbReference type="InterPro" id="IPR036097">
    <property type="entry name" value="HisK_dim/P_sf"/>
</dbReference>
<dbReference type="Gene3D" id="6.10.340.10">
    <property type="match status" value="1"/>
</dbReference>
<reference evidence="14 15" key="1">
    <citation type="submission" date="2023-07" db="EMBL/GenBank/DDBJ databases">
        <title>Sequencing the genomes of 1000 actinobacteria strains.</title>
        <authorList>
            <person name="Klenk H.-P."/>
        </authorList>
    </citation>
    <scope>NUCLEOTIDE SEQUENCE [LARGE SCALE GENOMIC DNA]</scope>
    <source>
        <strain evidence="14 15">DSM 44388</strain>
    </source>
</reference>
<dbReference type="EMBL" id="JAUSQZ010000001">
    <property type="protein sequence ID" value="MDP9826804.1"/>
    <property type="molecule type" value="Genomic_DNA"/>
</dbReference>
<dbReference type="Pfam" id="PF02518">
    <property type="entry name" value="HATPase_c"/>
    <property type="match status" value="1"/>
</dbReference>
<evidence type="ECO:0000256" key="4">
    <source>
        <dbReference type="ARBA" id="ARBA00022553"/>
    </source>
</evidence>
<evidence type="ECO:0000313" key="14">
    <source>
        <dbReference type="EMBL" id="MDP9826804.1"/>
    </source>
</evidence>
<keyword evidence="6 12" id="KW-0812">Transmembrane</keyword>
<dbReference type="Gene3D" id="3.30.565.10">
    <property type="entry name" value="Histidine kinase-like ATPase, C-terminal domain"/>
    <property type="match status" value="1"/>
</dbReference>
<comment type="caution">
    <text evidence="14">The sequence shown here is derived from an EMBL/GenBank/DDBJ whole genome shotgun (WGS) entry which is preliminary data.</text>
</comment>
<dbReference type="InterPro" id="IPR005467">
    <property type="entry name" value="His_kinase_dom"/>
</dbReference>
<evidence type="ECO:0000313" key="15">
    <source>
        <dbReference type="Proteomes" id="UP001235712"/>
    </source>
</evidence>
<dbReference type="SMART" id="SM00387">
    <property type="entry name" value="HATPase_c"/>
    <property type="match status" value="1"/>
</dbReference>
<dbReference type="RefSeq" id="WP_307242006.1">
    <property type="nucleotide sequence ID" value="NZ_JAUSQZ010000001.1"/>
</dbReference>
<dbReference type="CDD" id="cd00082">
    <property type="entry name" value="HisKA"/>
    <property type="match status" value="1"/>
</dbReference>
<dbReference type="PRINTS" id="PR00344">
    <property type="entry name" value="BCTRLSENSOR"/>
</dbReference>
<dbReference type="PANTHER" id="PTHR45436">
    <property type="entry name" value="SENSOR HISTIDINE KINASE YKOH"/>
    <property type="match status" value="1"/>
</dbReference>
<dbReference type="Proteomes" id="UP001235712">
    <property type="component" value="Unassembled WGS sequence"/>
</dbReference>
<evidence type="ECO:0000256" key="2">
    <source>
        <dbReference type="ARBA" id="ARBA00004236"/>
    </source>
</evidence>
<dbReference type="InterPro" id="IPR003661">
    <property type="entry name" value="HisK_dim/P_dom"/>
</dbReference>
<protein>
    <recommendedName>
        <fullName evidence="3">histidine kinase</fullName>
        <ecNumber evidence="3">2.7.13.3</ecNumber>
    </recommendedName>
</protein>
<dbReference type="PROSITE" id="PS50109">
    <property type="entry name" value="HIS_KIN"/>
    <property type="match status" value="1"/>
</dbReference>
<keyword evidence="9" id="KW-0902">Two-component regulatory system</keyword>
<evidence type="ECO:0000256" key="3">
    <source>
        <dbReference type="ARBA" id="ARBA00012438"/>
    </source>
</evidence>
<dbReference type="EC" id="2.7.13.3" evidence="3"/>
<feature type="compositionally biased region" description="Gly residues" evidence="11">
    <location>
        <begin position="531"/>
        <end position="540"/>
    </location>
</feature>
<comment type="catalytic activity">
    <reaction evidence="1">
        <text>ATP + protein L-histidine = ADP + protein N-phospho-L-histidine.</text>
        <dbReference type="EC" id="2.7.13.3"/>
    </reaction>
</comment>
<dbReference type="InterPro" id="IPR004358">
    <property type="entry name" value="Sig_transdc_His_kin-like_C"/>
</dbReference>
<gene>
    <name evidence="14" type="ORF">J2S57_002553</name>
</gene>
<dbReference type="GO" id="GO:0004673">
    <property type="term" value="F:protein histidine kinase activity"/>
    <property type="evidence" value="ECO:0007669"/>
    <property type="project" value="UniProtKB-EC"/>
</dbReference>
<keyword evidence="4" id="KW-0597">Phosphoprotein</keyword>
<keyword evidence="5 14" id="KW-0808">Transferase</keyword>
<dbReference type="InterPro" id="IPR003594">
    <property type="entry name" value="HATPase_dom"/>
</dbReference>
<keyword evidence="7 14" id="KW-0418">Kinase</keyword>
<name>A0ABT9P298_9ACTN</name>
<dbReference type="SUPFAM" id="SSF55874">
    <property type="entry name" value="ATPase domain of HSP90 chaperone/DNA topoisomerase II/histidine kinase"/>
    <property type="match status" value="1"/>
</dbReference>
<proteinExistence type="predicted"/>
<keyword evidence="15" id="KW-1185">Reference proteome</keyword>
<evidence type="ECO:0000256" key="10">
    <source>
        <dbReference type="ARBA" id="ARBA00023136"/>
    </source>
</evidence>
<feature type="domain" description="Histidine kinase" evidence="13">
    <location>
        <begin position="283"/>
        <end position="502"/>
    </location>
</feature>
<dbReference type="PANTHER" id="PTHR45436:SF5">
    <property type="entry name" value="SENSOR HISTIDINE KINASE TRCS"/>
    <property type="match status" value="1"/>
</dbReference>
<sequence>MSAIRSLGRRRRGTTLRRRLVLLSIALTAVISIVIGLVAVFSLQVFLEQRLDNQLTSAVRRSQEFADRPPNSNTDRPNPNGPGPNFLNAPGQGESTLGARVESDGTIEGAVISSSGENIELTAEQKSVVAAVPADREPHTVDLGGDLGKYRVIALVTRPDGEDATLLTGLPLSGVQAAVWRLTGAVTVVSVLGLLTVAFAGGLIVRRTLRPLNRVASIASGVKELPLHEGKTALPVRVPESDTDPATEVGQVGSALNVLLGHVDSALQARNASEARMRRFVADASHELRTPLASIRGYAELTRRTGAQVAPEVAHALSRVESEAIRMSGLVEELLLLARLDDGRPTAKDPVDLTDLLVNTISDAHAAGPQHRWQLNLPPAPVVVIGDEPQLHQVVVNLLANARVHTPPGTTVEAALRAVTGENGAPEALLTITDNGPGIAPDLLPEVFNRFARGDNSRSRTAGSTGLGLSIVSAVIAAHNGRVDVTSQPGRTCFSVRLPAEPPEELYEPMDDVEDVEEPVPSLGGQVPFDGGRGAPGGGRVPSEGGRVPFGGGRVPSDADTQPRGIPQIR</sequence>
<accession>A0ABT9P298</accession>
<keyword evidence="8 12" id="KW-1133">Transmembrane helix</keyword>
<evidence type="ECO:0000256" key="12">
    <source>
        <dbReference type="SAM" id="Phobius"/>
    </source>
</evidence>
<keyword evidence="10 12" id="KW-0472">Membrane</keyword>
<dbReference type="SMART" id="SM00388">
    <property type="entry name" value="HisKA"/>
    <property type="match status" value="1"/>
</dbReference>
<dbReference type="Gene3D" id="1.10.287.130">
    <property type="match status" value="1"/>
</dbReference>
<dbReference type="SUPFAM" id="SSF47384">
    <property type="entry name" value="Homodimeric domain of signal transducing histidine kinase"/>
    <property type="match status" value="1"/>
</dbReference>
<evidence type="ECO:0000256" key="7">
    <source>
        <dbReference type="ARBA" id="ARBA00022777"/>
    </source>
</evidence>
<dbReference type="InterPro" id="IPR036890">
    <property type="entry name" value="HATPase_C_sf"/>
</dbReference>
<feature type="transmembrane region" description="Helical" evidence="12">
    <location>
        <begin position="178"/>
        <end position="205"/>
    </location>
</feature>
<evidence type="ECO:0000259" key="13">
    <source>
        <dbReference type="PROSITE" id="PS50109"/>
    </source>
</evidence>
<organism evidence="14 15">
    <name type="scientific">Kineosporia succinea</name>
    <dbReference type="NCBI Taxonomy" id="84632"/>
    <lineage>
        <taxon>Bacteria</taxon>
        <taxon>Bacillati</taxon>
        <taxon>Actinomycetota</taxon>
        <taxon>Actinomycetes</taxon>
        <taxon>Kineosporiales</taxon>
        <taxon>Kineosporiaceae</taxon>
        <taxon>Kineosporia</taxon>
    </lineage>
</organism>
<feature type="region of interest" description="Disordered" evidence="11">
    <location>
        <begin position="513"/>
        <end position="570"/>
    </location>
</feature>
<evidence type="ECO:0000256" key="6">
    <source>
        <dbReference type="ARBA" id="ARBA00022692"/>
    </source>
</evidence>
<dbReference type="Pfam" id="PF00512">
    <property type="entry name" value="HisKA"/>
    <property type="match status" value="1"/>
</dbReference>
<dbReference type="InterPro" id="IPR003660">
    <property type="entry name" value="HAMP_dom"/>
</dbReference>
<comment type="subcellular location">
    <subcellularLocation>
        <location evidence="2">Cell membrane</location>
    </subcellularLocation>
</comment>
<evidence type="ECO:0000256" key="11">
    <source>
        <dbReference type="SAM" id="MobiDB-lite"/>
    </source>
</evidence>
<evidence type="ECO:0000256" key="8">
    <source>
        <dbReference type="ARBA" id="ARBA00022989"/>
    </source>
</evidence>
<dbReference type="InterPro" id="IPR050428">
    <property type="entry name" value="TCS_sensor_his_kinase"/>
</dbReference>
<evidence type="ECO:0000256" key="5">
    <source>
        <dbReference type="ARBA" id="ARBA00022679"/>
    </source>
</evidence>
<feature type="transmembrane region" description="Helical" evidence="12">
    <location>
        <begin position="20"/>
        <end position="47"/>
    </location>
</feature>
<evidence type="ECO:0000256" key="9">
    <source>
        <dbReference type="ARBA" id="ARBA00023012"/>
    </source>
</evidence>
<dbReference type="SMART" id="SM00304">
    <property type="entry name" value="HAMP"/>
    <property type="match status" value="1"/>
</dbReference>
<feature type="region of interest" description="Disordered" evidence="11">
    <location>
        <begin position="61"/>
        <end position="98"/>
    </location>
</feature>